<dbReference type="STRING" id="314230.DSM3645_12291"/>
<organism evidence="1 2">
    <name type="scientific">Blastopirellula marina DSM 3645</name>
    <dbReference type="NCBI Taxonomy" id="314230"/>
    <lineage>
        <taxon>Bacteria</taxon>
        <taxon>Pseudomonadati</taxon>
        <taxon>Planctomycetota</taxon>
        <taxon>Planctomycetia</taxon>
        <taxon>Pirellulales</taxon>
        <taxon>Pirellulaceae</taxon>
        <taxon>Blastopirellula</taxon>
    </lineage>
</organism>
<dbReference type="EMBL" id="AANZ01000007">
    <property type="protein sequence ID" value="EAQ80797.1"/>
    <property type="molecule type" value="Genomic_DNA"/>
</dbReference>
<proteinExistence type="predicted"/>
<accession>A3ZRM8</accession>
<comment type="caution">
    <text evidence="1">The sequence shown here is derived from an EMBL/GenBank/DDBJ whole genome shotgun (WGS) entry which is preliminary data.</text>
</comment>
<sequence length="148" mass="16787">MTVCLLFDREELSSNQLALLLEGDESVDLSHIEAFGHHRHLECHDPQVIQYLKRCLVDSTHDGCSFPESEEEIRSHSGYVSYYVTFCTHDGQECTMYCDVSNRDLCLLVPELQPVGEVGAPNRRAQFPQPMPEKLTKLLAALTAEEDF</sequence>
<protein>
    <submittedName>
        <fullName evidence="1">Uncharacterized protein</fullName>
    </submittedName>
</protein>
<gene>
    <name evidence="1" type="ORF">DSM3645_12291</name>
</gene>
<evidence type="ECO:0000313" key="1">
    <source>
        <dbReference type="EMBL" id="EAQ80797.1"/>
    </source>
</evidence>
<name>A3ZRM8_9BACT</name>
<reference evidence="1 2" key="1">
    <citation type="submission" date="2006-02" db="EMBL/GenBank/DDBJ databases">
        <authorList>
            <person name="Amann R."/>
            <person name="Ferriera S."/>
            <person name="Johnson J."/>
            <person name="Kravitz S."/>
            <person name="Halpern A."/>
            <person name="Remington K."/>
            <person name="Beeson K."/>
            <person name="Tran B."/>
            <person name="Rogers Y.-H."/>
            <person name="Friedman R."/>
            <person name="Venter J.C."/>
        </authorList>
    </citation>
    <scope>NUCLEOTIDE SEQUENCE [LARGE SCALE GENOMIC DNA]</scope>
    <source>
        <strain evidence="1 2">DSM 3645</strain>
    </source>
</reference>
<evidence type="ECO:0000313" key="2">
    <source>
        <dbReference type="Proteomes" id="UP000004358"/>
    </source>
</evidence>
<dbReference type="AlphaFoldDB" id="A3ZRM8"/>
<dbReference type="Proteomes" id="UP000004358">
    <property type="component" value="Unassembled WGS sequence"/>
</dbReference>
<dbReference type="HOGENOM" id="CLU_1755304_0_0_0"/>